<evidence type="ECO:0000259" key="7">
    <source>
        <dbReference type="PROSITE" id="PS51457"/>
    </source>
</evidence>
<dbReference type="GO" id="GO:0045746">
    <property type="term" value="P:negative regulation of Notch signaling pathway"/>
    <property type="evidence" value="ECO:0007669"/>
    <property type="project" value="InterPro"/>
</dbReference>
<dbReference type="SMART" id="SM01025">
    <property type="entry name" value="BEN"/>
    <property type="match status" value="1"/>
</dbReference>
<evidence type="ECO:0000256" key="2">
    <source>
        <dbReference type="ARBA" id="ARBA00022491"/>
    </source>
</evidence>
<keyword evidence="2" id="KW-0678">Repressor</keyword>
<evidence type="ECO:0000256" key="4">
    <source>
        <dbReference type="ARBA" id="ARBA00023163"/>
    </source>
</evidence>
<feature type="region of interest" description="Disordered" evidence="6">
    <location>
        <begin position="19"/>
        <end position="50"/>
    </location>
</feature>
<comment type="subcellular location">
    <subcellularLocation>
        <location evidence="1">Nucleus</location>
    </subcellularLocation>
</comment>
<dbReference type="InterPro" id="IPR037496">
    <property type="entry name" value="BEND6-like"/>
</dbReference>
<reference evidence="8" key="2">
    <citation type="submission" date="2020-05" db="UniProtKB">
        <authorList>
            <consortium name="EnsemblMetazoa"/>
        </authorList>
    </citation>
    <scope>IDENTIFICATION</scope>
    <source>
        <strain evidence="8">Epiroticus2</strain>
    </source>
</reference>
<feature type="domain" description="BEN" evidence="7">
    <location>
        <begin position="363"/>
        <end position="461"/>
    </location>
</feature>
<keyword evidence="3" id="KW-0805">Transcription regulation</keyword>
<sequence length="470" mass="53042">MPMPRTYGDDQWSLIKDAKRQRCDSGPSIALKDGSGQRRRMSSTTGTVPEPAVNMDEIININSDNQLPSRPGSPTVHIARTRIVQASRQEAPPMTFDQQTQTTGTASEAFTASYEAHFTRIVSYLESIMAEQKSCRMESDYHRKLVHELHEKMLEQHAMLTNVQEQVTEMQKERTTVNNKLTSTTTTASTTTTTRNEESNLIIPNVLPSFEETKISSCATESNTVYSFEATTDTTIGSTNNNHIVVNVNESGNEQWVQLQKKNQPIVVQIEQEASNRGQSWTSSFVQSDDNTMDDATLETTNSESTMIVEFENETPRATPVHEQIRDDWSDSLPESSPATEGTTVTNASMKKNYSEEMVRLGKHNTQISRYDLEKIKWTNYRCGTRKLLVKLFPREVLANCSLSGRPCPAMSHDPGRVTKKPLMPNVVADIIEYVMKRCKVDESQVRNVITTKCADENKMLRQRQKLAEQ</sequence>
<evidence type="ECO:0000256" key="6">
    <source>
        <dbReference type="SAM" id="MobiDB-lite"/>
    </source>
</evidence>
<dbReference type="PANTHER" id="PTHR35346">
    <property type="entry name" value="BEN DOMAIN-CONTAINING PROTEIN 6"/>
    <property type="match status" value="1"/>
</dbReference>
<evidence type="ECO:0000256" key="5">
    <source>
        <dbReference type="ARBA" id="ARBA00023242"/>
    </source>
</evidence>
<keyword evidence="9" id="KW-1185">Reference proteome</keyword>
<proteinExistence type="predicted"/>
<protein>
    <submittedName>
        <fullName evidence="8">BEN domain-containing protein</fullName>
    </submittedName>
</protein>
<evidence type="ECO:0000313" key="8">
    <source>
        <dbReference type="EnsemblMetazoa" id="AEPI005750-PA"/>
    </source>
</evidence>
<dbReference type="PROSITE" id="PS51457">
    <property type="entry name" value="BEN"/>
    <property type="match status" value="1"/>
</dbReference>
<dbReference type="AlphaFoldDB" id="A0A182PFP3"/>
<evidence type="ECO:0000256" key="1">
    <source>
        <dbReference type="ARBA" id="ARBA00004123"/>
    </source>
</evidence>
<evidence type="ECO:0000256" key="3">
    <source>
        <dbReference type="ARBA" id="ARBA00023015"/>
    </source>
</evidence>
<feature type="compositionally biased region" description="Polar residues" evidence="6">
    <location>
        <begin position="333"/>
        <end position="351"/>
    </location>
</feature>
<dbReference type="InterPro" id="IPR018379">
    <property type="entry name" value="BEN_domain"/>
</dbReference>
<dbReference type="GO" id="GO:0045666">
    <property type="term" value="P:positive regulation of neuron differentiation"/>
    <property type="evidence" value="ECO:0007669"/>
    <property type="project" value="InterPro"/>
</dbReference>
<dbReference type="Gene3D" id="1.10.10.2590">
    <property type="entry name" value="BEN domain"/>
    <property type="match status" value="1"/>
</dbReference>
<dbReference type="Pfam" id="PF10523">
    <property type="entry name" value="BEN"/>
    <property type="match status" value="1"/>
</dbReference>
<organism evidence="8 9">
    <name type="scientific">Anopheles epiroticus</name>
    <dbReference type="NCBI Taxonomy" id="199890"/>
    <lineage>
        <taxon>Eukaryota</taxon>
        <taxon>Metazoa</taxon>
        <taxon>Ecdysozoa</taxon>
        <taxon>Arthropoda</taxon>
        <taxon>Hexapoda</taxon>
        <taxon>Insecta</taxon>
        <taxon>Pterygota</taxon>
        <taxon>Neoptera</taxon>
        <taxon>Endopterygota</taxon>
        <taxon>Diptera</taxon>
        <taxon>Nematocera</taxon>
        <taxon>Culicoidea</taxon>
        <taxon>Culicidae</taxon>
        <taxon>Anophelinae</taxon>
        <taxon>Anopheles</taxon>
    </lineage>
</organism>
<name>A0A182PFP3_9DIPT</name>
<dbReference type="EnsemblMetazoa" id="AEPI005750-RA">
    <property type="protein sequence ID" value="AEPI005750-PA"/>
    <property type="gene ID" value="AEPI005750"/>
</dbReference>
<dbReference type="VEuPathDB" id="VectorBase:AEPI005750"/>
<dbReference type="PANTHER" id="PTHR35346:SF1">
    <property type="entry name" value="BEN DOMAIN-CONTAINING PROTEIN 6"/>
    <property type="match status" value="1"/>
</dbReference>
<dbReference type="GO" id="GO:0003714">
    <property type="term" value="F:transcription corepressor activity"/>
    <property type="evidence" value="ECO:0007669"/>
    <property type="project" value="InterPro"/>
</dbReference>
<feature type="region of interest" description="Disordered" evidence="6">
    <location>
        <begin position="328"/>
        <end position="351"/>
    </location>
</feature>
<evidence type="ECO:0000313" key="9">
    <source>
        <dbReference type="Proteomes" id="UP000075885"/>
    </source>
</evidence>
<dbReference type="Proteomes" id="UP000075885">
    <property type="component" value="Unassembled WGS sequence"/>
</dbReference>
<reference evidence="9" key="1">
    <citation type="submission" date="2013-03" db="EMBL/GenBank/DDBJ databases">
        <title>The Genome Sequence of Anopheles epiroticus epiroticus2.</title>
        <authorList>
            <consortium name="The Broad Institute Genomics Platform"/>
            <person name="Neafsey D.E."/>
            <person name="Howell P."/>
            <person name="Walker B."/>
            <person name="Young S.K."/>
            <person name="Zeng Q."/>
            <person name="Gargeya S."/>
            <person name="Fitzgerald M."/>
            <person name="Haas B."/>
            <person name="Abouelleil A."/>
            <person name="Allen A.W."/>
            <person name="Alvarado L."/>
            <person name="Arachchi H.M."/>
            <person name="Berlin A.M."/>
            <person name="Chapman S.B."/>
            <person name="Gainer-Dewar J."/>
            <person name="Goldberg J."/>
            <person name="Griggs A."/>
            <person name="Gujja S."/>
            <person name="Hansen M."/>
            <person name="Howarth C."/>
            <person name="Imamovic A."/>
            <person name="Ireland A."/>
            <person name="Larimer J."/>
            <person name="McCowan C."/>
            <person name="Murphy C."/>
            <person name="Pearson M."/>
            <person name="Poon T.W."/>
            <person name="Priest M."/>
            <person name="Roberts A."/>
            <person name="Saif S."/>
            <person name="Shea T."/>
            <person name="Sisk P."/>
            <person name="Sykes S."/>
            <person name="Wortman J."/>
            <person name="Nusbaum C."/>
            <person name="Birren B."/>
        </authorList>
    </citation>
    <scope>NUCLEOTIDE SEQUENCE [LARGE SCALE GENOMIC DNA]</scope>
    <source>
        <strain evidence="9">Epiroticus2</strain>
    </source>
</reference>
<feature type="compositionally biased region" description="Low complexity" evidence="6">
    <location>
        <begin position="182"/>
        <end position="194"/>
    </location>
</feature>
<accession>A0A182PFP3</accession>
<keyword evidence="4" id="KW-0804">Transcription</keyword>
<dbReference type="GO" id="GO:0005634">
    <property type="term" value="C:nucleus"/>
    <property type="evidence" value="ECO:0007669"/>
    <property type="project" value="UniProtKB-SubCell"/>
</dbReference>
<feature type="region of interest" description="Disordered" evidence="6">
    <location>
        <begin position="179"/>
        <end position="198"/>
    </location>
</feature>
<keyword evidence="5" id="KW-0539">Nucleus</keyword>
<dbReference type="GO" id="GO:0003677">
    <property type="term" value="F:DNA binding"/>
    <property type="evidence" value="ECO:0007669"/>
    <property type="project" value="InterPro"/>
</dbReference>